<evidence type="ECO:0000313" key="1">
    <source>
        <dbReference type="EMBL" id="PRP75187.1"/>
    </source>
</evidence>
<dbReference type="Proteomes" id="UP000241769">
    <property type="component" value="Unassembled WGS sequence"/>
</dbReference>
<evidence type="ECO:0000313" key="2">
    <source>
        <dbReference type="Proteomes" id="UP000241769"/>
    </source>
</evidence>
<organism evidence="1 2">
    <name type="scientific">Planoprotostelium fungivorum</name>
    <dbReference type="NCBI Taxonomy" id="1890364"/>
    <lineage>
        <taxon>Eukaryota</taxon>
        <taxon>Amoebozoa</taxon>
        <taxon>Evosea</taxon>
        <taxon>Variosea</taxon>
        <taxon>Cavosteliida</taxon>
        <taxon>Cavosteliaceae</taxon>
        <taxon>Planoprotostelium</taxon>
    </lineage>
</organism>
<accession>A0A2P6MU18</accession>
<proteinExistence type="predicted"/>
<sequence>MREWGLSFLSSWHYTFSDIYCSLPPAIGDCEVPSRKVNLAAVKKMLADNEQFQVVLDENPVMCCAQHLTSLMNWKTRRKVSENSATKKHIQCTFIEKEHLGFPWFEIILYKQRLIELFGSYVKYFLKKQAVNNKSNLQIASFVLMKSAQ</sequence>
<gene>
    <name evidence="1" type="ORF">PROFUN_15898</name>
</gene>
<protein>
    <submittedName>
        <fullName evidence="1">Uncharacterized protein</fullName>
    </submittedName>
</protein>
<comment type="caution">
    <text evidence="1">The sequence shown here is derived from an EMBL/GenBank/DDBJ whole genome shotgun (WGS) entry which is preliminary data.</text>
</comment>
<name>A0A2P6MU18_9EUKA</name>
<dbReference type="EMBL" id="MDYQ01000412">
    <property type="protein sequence ID" value="PRP75187.1"/>
    <property type="molecule type" value="Genomic_DNA"/>
</dbReference>
<dbReference type="InParanoid" id="A0A2P6MU18"/>
<reference evidence="1 2" key="1">
    <citation type="journal article" date="2018" name="Genome Biol. Evol.">
        <title>Multiple Roots of Fruiting Body Formation in Amoebozoa.</title>
        <authorList>
            <person name="Hillmann F."/>
            <person name="Forbes G."/>
            <person name="Novohradska S."/>
            <person name="Ferling I."/>
            <person name="Riege K."/>
            <person name="Groth M."/>
            <person name="Westermann M."/>
            <person name="Marz M."/>
            <person name="Spaller T."/>
            <person name="Winckler T."/>
            <person name="Schaap P."/>
            <person name="Glockner G."/>
        </authorList>
    </citation>
    <scope>NUCLEOTIDE SEQUENCE [LARGE SCALE GENOMIC DNA]</scope>
    <source>
        <strain evidence="1 2">Jena</strain>
    </source>
</reference>
<dbReference type="AlphaFoldDB" id="A0A2P6MU18"/>
<keyword evidence="2" id="KW-1185">Reference proteome</keyword>